<proteinExistence type="predicted"/>
<name>A0A401NZL2_SCYTO</name>
<accession>A0A401NZL2</accession>
<gene>
    <name evidence="2" type="ORF">scyTo_0000574</name>
</gene>
<keyword evidence="3" id="KW-1185">Reference proteome</keyword>
<comment type="caution">
    <text evidence="2">The sequence shown here is derived from an EMBL/GenBank/DDBJ whole genome shotgun (WGS) entry which is preliminary data.</text>
</comment>
<dbReference type="Proteomes" id="UP000288216">
    <property type="component" value="Unassembled WGS sequence"/>
</dbReference>
<protein>
    <submittedName>
        <fullName evidence="2">Uncharacterized protein</fullName>
    </submittedName>
</protein>
<sequence length="85" mass="9429">MMQRRHVSEPDEVGCSLEEEMEKELAPSASDEDGTKDDKQEDEKDDEGNDERRDRVPRAGSADNKQGEPNTDVLLPGNTEDIGAL</sequence>
<feature type="region of interest" description="Disordered" evidence="1">
    <location>
        <begin position="1"/>
        <end position="85"/>
    </location>
</feature>
<evidence type="ECO:0000256" key="1">
    <source>
        <dbReference type="SAM" id="MobiDB-lite"/>
    </source>
</evidence>
<dbReference type="AlphaFoldDB" id="A0A401NZL2"/>
<reference evidence="2 3" key="1">
    <citation type="journal article" date="2018" name="Nat. Ecol. Evol.">
        <title>Shark genomes provide insights into elasmobranch evolution and the origin of vertebrates.</title>
        <authorList>
            <person name="Hara Y"/>
            <person name="Yamaguchi K"/>
            <person name="Onimaru K"/>
            <person name="Kadota M"/>
            <person name="Koyanagi M"/>
            <person name="Keeley SD"/>
            <person name="Tatsumi K"/>
            <person name="Tanaka K"/>
            <person name="Motone F"/>
            <person name="Kageyama Y"/>
            <person name="Nozu R"/>
            <person name="Adachi N"/>
            <person name="Nishimura O"/>
            <person name="Nakagawa R"/>
            <person name="Tanegashima C"/>
            <person name="Kiyatake I"/>
            <person name="Matsumoto R"/>
            <person name="Murakumo K"/>
            <person name="Nishida K"/>
            <person name="Terakita A"/>
            <person name="Kuratani S"/>
            <person name="Sato K"/>
            <person name="Hyodo S Kuraku.S."/>
        </authorList>
    </citation>
    <scope>NUCLEOTIDE SEQUENCE [LARGE SCALE GENOMIC DNA]</scope>
</reference>
<dbReference type="EMBL" id="BFAA01000105">
    <property type="protein sequence ID" value="GCB66295.1"/>
    <property type="molecule type" value="Genomic_DNA"/>
</dbReference>
<organism evidence="2 3">
    <name type="scientific">Scyliorhinus torazame</name>
    <name type="common">Cloudy catshark</name>
    <name type="synonym">Catulus torazame</name>
    <dbReference type="NCBI Taxonomy" id="75743"/>
    <lineage>
        <taxon>Eukaryota</taxon>
        <taxon>Metazoa</taxon>
        <taxon>Chordata</taxon>
        <taxon>Craniata</taxon>
        <taxon>Vertebrata</taxon>
        <taxon>Chondrichthyes</taxon>
        <taxon>Elasmobranchii</taxon>
        <taxon>Galeomorphii</taxon>
        <taxon>Galeoidea</taxon>
        <taxon>Carcharhiniformes</taxon>
        <taxon>Scyliorhinidae</taxon>
        <taxon>Scyliorhinus</taxon>
    </lineage>
</organism>
<evidence type="ECO:0000313" key="2">
    <source>
        <dbReference type="EMBL" id="GCB66295.1"/>
    </source>
</evidence>
<evidence type="ECO:0000313" key="3">
    <source>
        <dbReference type="Proteomes" id="UP000288216"/>
    </source>
</evidence>